<dbReference type="AlphaFoldDB" id="A0A927GGX9"/>
<protein>
    <recommendedName>
        <fullName evidence="4">C1q domain-containing protein</fullName>
    </recommendedName>
</protein>
<feature type="signal peptide" evidence="1">
    <location>
        <begin position="1"/>
        <end position="19"/>
    </location>
</feature>
<evidence type="ECO:0000313" key="2">
    <source>
        <dbReference type="EMBL" id="MBD2757163.1"/>
    </source>
</evidence>
<name>A0A927GGX9_9BACT</name>
<feature type="chain" id="PRO_5037669872" description="C1q domain-containing protein" evidence="1">
    <location>
        <begin position="20"/>
        <end position="222"/>
    </location>
</feature>
<comment type="caution">
    <text evidence="2">The sequence shown here is derived from an EMBL/GenBank/DDBJ whole genome shotgun (WGS) entry which is preliminary data.</text>
</comment>
<organism evidence="2 3">
    <name type="scientific">Spirosoma validum</name>
    <dbReference type="NCBI Taxonomy" id="2771355"/>
    <lineage>
        <taxon>Bacteria</taxon>
        <taxon>Pseudomonadati</taxon>
        <taxon>Bacteroidota</taxon>
        <taxon>Cytophagia</taxon>
        <taxon>Cytophagales</taxon>
        <taxon>Cytophagaceae</taxon>
        <taxon>Spirosoma</taxon>
    </lineage>
</organism>
<sequence length="222" mass="23358">MKHLLLTYLLLLITATTYAQVGIGTITPDPSAQLDVVSSSKGLLPPRVTSTASVTGTLAEGLLVYQTTGAQGYYLYTQGGWQKLSTATEVTSAINSVTSAAPGNTYAYAANINNHTSAANTYESFPYLQQQSGILSNSSFFSIQTPGVYSISYSLAGSTAASTQLYNFNDNTAIAGTYAQGAGNTQFGNNIILQVTNPITIGLYHLSTAIIKSASITIIRIK</sequence>
<evidence type="ECO:0008006" key="4">
    <source>
        <dbReference type="Google" id="ProtNLM"/>
    </source>
</evidence>
<dbReference type="Proteomes" id="UP000653797">
    <property type="component" value="Unassembled WGS sequence"/>
</dbReference>
<dbReference type="RefSeq" id="WP_191042788.1">
    <property type="nucleotide sequence ID" value="NZ_JACXAA010000018.1"/>
</dbReference>
<gene>
    <name evidence="2" type="ORF">IC230_30080</name>
</gene>
<keyword evidence="3" id="KW-1185">Reference proteome</keyword>
<evidence type="ECO:0000313" key="3">
    <source>
        <dbReference type="Proteomes" id="UP000653797"/>
    </source>
</evidence>
<evidence type="ECO:0000256" key="1">
    <source>
        <dbReference type="SAM" id="SignalP"/>
    </source>
</evidence>
<accession>A0A927GGX9</accession>
<proteinExistence type="predicted"/>
<keyword evidence="1" id="KW-0732">Signal</keyword>
<reference evidence="2" key="1">
    <citation type="submission" date="2020-09" db="EMBL/GenBank/DDBJ databases">
        <authorList>
            <person name="Kim M.K."/>
        </authorList>
    </citation>
    <scope>NUCLEOTIDE SEQUENCE</scope>
    <source>
        <strain evidence="2">BT704</strain>
    </source>
</reference>
<dbReference type="EMBL" id="JACXAA010000018">
    <property type="protein sequence ID" value="MBD2757163.1"/>
    <property type="molecule type" value="Genomic_DNA"/>
</dbReference>